<feature type="compositionally biased region" description="Basic and acidic residues" evidence="3">
    <location>
        <begin position="110"/>
        <end position="119"/>
    </location>
</feature>
<evidence type="ECO:0000256" key="2">
    <source>
        <dbReference type="ARBA" id="ARBA00023136"/>
    </source>
</evidence>
<feature type="signal peptide" evidence="4">
    <location>
        <begin position="1"/>
        <end position="22"/>
    </location>
</feature>
<evidence type="ECO:0000313" key="5">
    <source>
        <dbReference type="EMBL" id="QQB47310.1"/>
    </source>
</evidence>
<accession>A0A7T4JVW8</accession>
<feature type="region of interest" description="Disordered" evidence="3">
    <location>
        <begin position="24"/>
        <end position="119"/>
    </location>
</feature>
<dbReference type="EMBL" id="CP066007">
    <property type="protein sequence ID" value="QQB47310.1"/>
    <property type="molecule type" value="Genomic_DNA"/>
</dbReference>
<name>A0A7T4JVW8_9CORY</name>
<protein>
    <submittedName>
        <fullName evidence="5">Lipoprotein LpqH</fullName>
    </submittedName>
</protein>
<evidence type="ECO:0000256" key="3">
    <source>
        <dbReference type="SAM" id="MobiDB-lite"/>
    </source>
</evidence>
<dbReference type="GO" id="GO:0016020">
    <property type="term" value="C:membrane"/>
    <property type="evidence" value="ECO:0007669"/>
    <property type="project" value="InterPro"/>
</dbReference>
<dbReference type="RefSeq" id="WP_084036126.1">
    <property type="nucleotide sequence ID" value="NZ_CP066007.1"/>
</dbReference>
<reference evidence="5 6" key="1">
    <citation type="submission" date="2020-12" db="EMBL/GenBank/DDBJ databases">
        <title>FDA dAtabase for Regulatory Grade micrObial Sequences (FDA-ARGOS): Supporting development and validation of Infectious Disease Dx tests.</title>
        <authorList>
            <person name="Sproer C."/>
            <person name="Gronow S."/>
            <person name="Severitt S."/>
            <person name="Schroder I."/>
            <person name="Tallon L."/>
            <person name="Sadzewicz L."/>
            <person name="Zhao X."/>
            <person name="Boylan J."/>
            <person name="Ott S."/>
            <person name="Bowen H."/>
            <person name="Vavikolanu K."/>
            <person name="Mehta A."/>
            <person name="Aluvathingal J."/>
            <person name="Nadendla S."/>
            <person name="Lowell S."/>
            <person name="Myers T."/>
            <person name="Yan Y."/>
            <person name="Sichtig H."/>
        </authorList>
    </citation>
    <scope>NUCLEOTIDE SEQUENCE [LARGE SCALE GENOMIC DNA]</scope>
    <source>
        <strain evidence="5 6">FDAARGOS_1053</strain>
    </source>
</reference>
<keyword evidence="1" id="KW-1003">Cell membrane</keyword>
<dbReference type="PROSITE" id="PS51257">
    <property type="entry name" value="PROKAR_LIPOPROTEIN"/>
    <property type="match status" value="1"/>
</dbReference>
<organism evidence="5 6">
    <name type="scientific">Corynebacterium glucuronolyticum</name>
    <dbReference type="NCBI Taxonomy" id="39791"/>
    <lineage>
        <taxon>Bacteria</taxon>
        <taxon>Bacillati</taxon>
        <taxon>Actinomycetota</taxon>
        <taxon>Actinomycetes</taxon>
        <taxon>Mycobacteriales</taxon>
        <taxon>Corynebacteriaceae</taxon>
        <taxon>Corynebacterium</taxon>
    </lineage>
</organism>
<sequence>MNVTKKMAAVLATATLALGLTACGDGSETETVTETAPATTVTTDKDANTTARDNDKDDDKDDASESSAAAASSDEAPSITIDGKQVSGTFTPVHCTLDTDDGQQELNIDAGDKSDKAERDELEVEITDPEGTPRLTGLSVERANDKEFELTDAQENAATVTKDGSTWTITGEGHYDDDESTAIPFDVKVSCPA</sequence>
<evidence type="ECO:0000256" key="4">
    <source>
        <dbReference type="SAM" id="SignalP"/>
    </source>
</evidence>
<evidence type="ECO:0000313" key="6">
    <source>
        <dbReference type="Proteomes" id="UP000596145"/>
    </source>
</evidence>
<dbReference type="AlphaFoldDB" id="A0A7T4JVW8"/>
<dbReference type="OrthoDB" id="4376250at2"/>
<feature type="compositionally biased region" description="Basic and acidic residues" evidence="3">
    <location>
        <begin position="43"/>
        <end position="57"/>
    </location>
</feature>
<dbReference type="Pfam" id="PF05481">
    <property type="entry name" value="Myco_19_kDa"/>
    <property type="match status" value="1"/>
</dbReference>
<keyword evidence="4" id="KW-0732">Signal</keyword>
<dbReference type="Proteomes" id="UP000596145">
    <property type="component" value="Chromosome"/>
</dbReference>
<keyword evidence="2" id="KW-0472">Membrane</keyword>
<feature type="chain" id="PRO_5038381545" evidence="4">
    <location>
        <begin position="23"/>
        <end position="193"/>
    </location>
</feature>
<evidence type="ECO:0000256" key="1">
    <source>
        <dbReference type="ARBA" id="ARBA00022475"/>
    </source>
</evidence>
<keyword evidence="5" id="KW-0449">Lipoprotein</keyword>
<dbReference type="InterPro" id="IPR008691">
    <property type="entry name" value="LpqH"/>
</dbReference>
<feature type="compositionally biased region" description="Low complexity" evidence="3">
    <location>
        <begin position="65"/>
        <end position="76"/>
    </location>
</feature>
<proteinExistence type="predicted"/>
<feature type="compositionally biased region" description="Low complexity" evidence="3">
    <location>
        <begin position="29"/>
        <end position="42"/>
    </location>
</feature>
<dbReference type="GeneID" id="92760852"/>
<gene>
    <name evidence="5" type="ORF">I6I10_05295</name>
</gene>